<dbReference type="SUPFAM" id="SSF51735">
    <property type="entry name" value="NAD(P)-binding Rossmann-fold domains"/>
    <property type="match status" value="1"/>
</dbReference>
<dbReference type="InterPro" id="IPR036291">
    <property type="entry name" value="NAD(P)-bd_dom_sf"/>
</dbReference>
<name>A0AAI9UWU3_9PEZI</name>
<dbReference type="EMBL" id="MPDP01000260">
    <property type="protein sequence ID" value="KAK1466219.1"/>
    <property type="molecule type" value="Genomic_DNA"/>
</dbReference>
<keyword evidence="3" id="KW-0560">Oxidoreductase</keyword>
<dbReference type="AlphaFoldDB" id="A0AAI9UWU3"/>
<dbReference type="PANTHER" id="PTHR24320">
    <property type="entry name" value="RETINOL DEHYDROGENASE"/>
    <property type="match status" value="1"/>
</dbReference>
<dbReference type="Gene3D" id="3.40.50.720">
    <property type="entry name" value="NAD(P)-binding Rossmann-like Domain"/>
    <property type="match status" value="1"/>
</dbReference>
<dbReference type="PRINTS" id="PR00081">
    <property type="entry name" value="GDHRDH"/>
</dbReference>
<comment type="similarity">
    <text evidence="1">Belongs to the short-chain dehydrogenases/reductases (SDR) family.</text>
</comment>
<comment type="caution">
    <text evidence="4">The sequence shown here is derived from an EMBL/GenBank/DDBJ whole genome shotgun (WGS) entry which is preliminary data.</text>
</comment>
<gene>
    <name evidence="4" type="ORF">CCUS01_01067</name>
</gene>
<evidence type="ECO:0000256" key="1">
    <source>
        <dbReference type="ARBA" id="ARBA00006484"/>
    </source>
</evidence>
<evidence type="ECO:0000313" key="5">
    <source>
        <dbReference type="Proteomes" id="UP001239213"/>
    </source>
</evidence>
<proteinExistence type="inferred from homology"/>
<dbReference type="PANTHER" id="PTHR24320:SF282">
    <property type="entry name" value="WW DOMAIN-CONTAINING OXIDOREDUCTASE"/>
    <property type="match status" value="1"/>
</dbReference>
<protein>
    <submittedName>
        <fullName evidence="4">Short-chain dehydrogenase/reductase family Oxidoreductase</fullName>
    </submittedName>
</protein>
<evidence type="ECO:0000256" key="2">
    <source>
        <dbReference type="ARBA" id="ARBA00022857"/>
    </source>
</evidence>
<dbReference type="Pfam" id="PF00106">
    <property type="entry name" value="adh_short"/>
    <property type="match status" value="1"/>
</dbReference>
<accession>A0AAI9UWU3</accession>
<sequence length="360" mass="39497">MANELKALSGVPNLKGKIAVVTGGNSDIGREIARLLAQKSAKVYITTRSETTAIKSRNQILDAHPEIDPENLQWMTMDVTDMRSVTSAAEMLKEKERKVDILIHTAAAGTTSTELVGPVWEVHMTTNFIGLFLFTNRLLPLLKNALQDEGADIRVITMSSSAQTALVPGKFPFNFNSPDCFHNPVPSPPWQWRYFGRFIFGFDTIRYGVSKAANAIFAQELQRRMDEQKLPILSMAVHPGEVATEGVFSINPSLIKTIARWKFISPEQGAATPVFAAVSKEIRQDASKYKGKFVFPGGKIGDPNPVASNKEQATGLWRNANEEVNSQLRAQGLPGLQPWQSGAEVSRITFGSSLVAVLPC</sequence>
<organism evidence="4 5">
    <name type="scientific">Colletotrichum cuscutae</name>
    <dbReference type="NCBI Taxonomy" id="1209917"/>
    <lineage>
        <taxon>Eukaryota</taxon>
        <taxon>Fungi</taxon>
        <taxon>Dikarya</taxon>
        <taxon>Ascomycota</taxon>
        <taxon>Pezizomycotina</taxon>
        <taxon>Sordariomycetes</taxon>
        <taxon>Hypocreomycetidae</taxon>
        <taxon>Glomerellales</taxon>
        <taxon>Glomerellaceae</taxon>
        <taxon>Colletotrichum</taxon>
        <taxon>Colletotrichum acutatum species complex</taxon>
    </lineage>
</organism>
<keyword evidence="2" id="KW-0521">NADP</keyword>
<dbReference type="Proteomes" id="UP001239213">
    <property type="component" value="Unassembled WGS sequence"/>
</dbReference>
<dbReference type="InterPro" id="IPR002347">
    <property type="entry name" value="SDR_fam"/>
</dbReference>
<evidence type="ECO:0000313" key="4">
    <source>
        <dbReference type="EMBL" id="KAK1466219.1"/>
    </source>
</evidence>
<evidence type="ECO:0000256" key="3">
    <source>
        <dbReference type="ARBA" id="ARBA00023002"/>
    </source>
</evidence>
<reference evidence="4" key="1">
    <citation type="submission" date="2016-11" db="EMBL/GenBank/DDBJ databases">
        <title>The genome sequence of Colletotrichum cuscutae.</title>
        <authorList>
            <person name="Baroncelli R."/>
        </authorList>
    </citation>
    <scope>NUCLEOTIDE SEQUENCE</scope>
    <source>
        <strain evidence="4">IMI 304802</strain>
    </source>
</reference>
<dbReference type="GO" id="GO:0016491">
    <property type="term" value="F:oxidoreductase activity"/>
    <property type="evidence" value="ECO:0007669"/>
    <property type="project" value="UniProtKB-KW"/>
</dbReference>
<keyword evidence="5" id="KW-1185">Reference proteome</keyword>